<evidence type="ECO:0000313" key="2">
    <source>
        <dbReference type="EMBL" id="OYN87863.1"/>
    </source>
</evidence>
<feature type="transmembrane region" description="Helical" evidence="1">
    <location>
        <begin position="388"/>
        <end position="411"/>
    </location>
</feature>
<feature type="transmembrane region" description="Helical" evidence="1">
    <location>
        <begin position="290"/>
        <end position="311"/>
    </location>
</feature>
<name>A0A255EI96_9ACTN</name>
<feature type="transmembrane region" description="Helical" evidence="1">
    <location>
        <begin position="653"/>
        <end position="683"/>
    </location>
</feature>
<dbReference type="AlphaFoldDB" id="A0A255EI96"/>
<keyword evidence="1" id="KW-0812">Transmembrane</keyword>
<feature type="transmembrane region" description="Helical" evidence="1">
    <location>
        <begin position="331"/>
        <end position="350"/>
    </location>
</feature>
<evidence type="ECO:0008006" key="4">
    <source>
        <dbReference type="Google" id="ProtNLM"/>
    </source>
</evidence>
<accession>A0A255EI96</accession>
<feature type="transmembrane region" description="Helical" evidence="1">
    <location>
        <begin position="695"/>
        <end position="716"/>
    </location>
</feature>
<sequence length="722" mass="73668">MNRVLWLGLRLLRGRRTLAWITASVAFVLAAAGGLVMTVDTAGRISSSGLRLERAGTAPVLFEVLGPVPEWDRVEQLAEQIEEAGFGPAEPALVAADVPARGDSTTFPTMVSARDWAGRAFGMTLTVEQGQTPSGGGVVVTEEFARRANVSVGSAIDLGESQHTVSGVGHTPAYGPTSLAVFIGLEDMPSVGPPTRVWFVGSDPGSQAAGATLQSEAGLMPTPTDAITATGSPLDSRPIVLLGTSIVLAAAVLLVLRRATGKGWAASAEAARTAGVPGHIWRTAACVETLIPAMVGVFAGALVALGFGGVLGRLVADRQGFTYSGLGDTPARLVLLGTALVIMLGLAAALEARPSSNAATLAPTLKPRVSGLDGVIGRLVRSHPRRTWALGLTAAAGTFAMTVLGLSVATISASEQEAQASGWPPGGITLLLRGQDPPAPVEAEFEAIGAREPTTVWTAAPRAVIAMAGGDTCVLNAIDVDGDAWYNLTGRGLGPGERQALEAGAVVALRPVSASTGIISIDEQVHGQPLSLVSAPPGDSAEFDCLMSVDTLRDQGITPWPELLVSRTGGAIDPALRTRVSQLVEASGFPATDLRWGAPPPVRTPPVVEAIVIAAQIGMATLYCVSHLGTAWDDAPTYRLLRGLGMGRGATTILFLATTSGIVLAATAAGFVAGLPAALILMLAAGAPGVLVPPILVQAMVATVLASALVGGAAHLRWTDPG</sequence>
<feature type="transmembrane region" description="Helical" evidence="1">
    <location>
        <begin position="239"/>
        <end position="256"/>
    </location>
</feature>
<evidence type="ECO:0000256" key="1">
    <source>
        <dbReference type="SAM" id="Phobius"/>
    </source>
</evidence>
<protein>
    <recommendedName>
        <fullName evidence="4">FtsX-like permease family protein</fullName>
    </recommendedName>
</protein>
<dbReference type="Proteomes" id="UP000216533">
    <property type="component" value="Unassembled WGS sequence"/>
</dbReference>
<gene>
    <name evidence="2" type="ORF">CGZ92_06280</name>
</gene>
<dbReference type="EMBL" id="NMVI01000015">
    <property type="protein sequence ID" value="OYN87863.1"/>
    <property type="molecule type" value="Genomic_DNA"/>
</dbReference>
<evidence type="ECO:0000313" key="3">
    <source>
        <dbReference type="Proteomes" id="UP000216533"/>
    </source>
</evidence>
<organism evidence="2 3">
    <name type="scientific">Parenemella sanctibonifatiensis</name>
    <dbReference type="NCBI Taxonomy" id="2016505"/>
    <lineage>
        <taxon>Bacteria</taxon>
        <taxon>Bacillati</taxon>
        <taxon>Actinomycetota</taxon>
        <taxon>Actinomycetes</taxon>
        <taxon>Propionibacteriales</taxon>
        <taxon>Propionibacteriaceae</taxon>
        <taxon>Parenemella</taxon>
    </lineage>
</organism>
<comment type="caution">
    <text evidence="2">The sequence shown here is derived from an EMBL/GenBank/DDBJ whole genome shotgun (WGS) entry which is preliminary data.</text>
</comment>
<feature type="transmembrane region" description="Helical" evidence="1">
    <location>
        <begin position="610"/>
        <end position="632"/>
    </location>
</feature>
<reference evidence="2 3" key="1">
    <citation type="submission" date="2017-07" db="EMBL/GenBank/DDBJ databases">
        <title>Draft whole genome sequences of clinical Proprionibacteriaceae strains.</title>
        <authorList>
            <person name="Bernier A.-M."/>
            <person name="Bernard K."/>
            <person name="Domingo M.-C."/>
        </authorList>
    </citation>
    <scope>NUCLEOTIDE SEQUENCE [LARGE SCALE GENOMIC DNA]</scope>
    <source>
        <strain evidence="2 3">NML 160184</strain>
    </source>
</reference>
<keyword evidence="1" id="KW-1133">Transmembrane helix</keyword>
<keyword evidence="1" id="KW-0472">Membrane</keyword>
<proteinExistence type="predicted"/>